<evidence type="ECO:0000256" key="2">
    <source>
        <dbReference type="ARBA" id="ARBA00022801"/>
    </source>
</evidence>
<sequence>MDTREYVDVSLIGGNVSTEVKQAFFDVLCEQVKKVNAEGVKGFEPEIASRTLWKEMSVLKKAEEPGKLEGRIVYEITVEEDMINGNGALHGGCSALLVDNCSTMPMALLSLVTTGHAEFGVSKSLNVLYHAPAMVGDRLRIVSTTLSCGSRVLTSRCEIWDATNHRLIASGVHTKMPGSAPKSSAKL</sequence>
<dbReference type="InParanoid" id="A0A0C3PEV6"/>
<keyword evidence="5" id="KW-1185">Reference proteome</keyword>
<evidence type="ECO:0000256" key="1">
    <source>
        <dbReference type="ARBA" id="ARBA00008324"/>
    </source>
</evidence>
<keyword evidence="2" id="KW-0378">Hydrolase</keyword>
<dbReference type="EMBL" id="KN831947">
    <property type="protein sequence ID" value="KIO12365.1"/>
    <property type="molecule type" value="Genomic_DNA"/>
</dbReference>
<dbReference type="AlphaFoldDB" id="A0A0C3PEV6"/>
<dbReference type="InterPro" id="IPR039298">
    <property type="entry name" value="ACOT13"/>
</dbReference>
<comment type="similarity">
    <text evidence="1">Belongs to the thioesterase PaaI family.</text>
</comment>
<dbReference type="HOGENOM" id="CLU_085799_2_0_1"/>
<dbReference type="Proteomes" id="UP000054217">
    <property type="component" value="Unassembled WGS sequence"/>
</dbReference>
<evidence type="ECO:0000259" key="3">
    <source>
        <dbReference type="Pfam" id="PF03061"/>
    </source>
</evidence>
<dbReference type="STRING" id="870435.A0A0C3PEV6"/>
<name>A0A0C3PEV6_PISTI</name>
<dbReference type="PANTHER" id="PTHR21660:SF1">
    <property type="entry name" value="ACYL-COENZYME A THIOESTERASE 13"/>
    <property type="match status" value="1"/>
</dbReference>
<dbReference type="Pfam" id="PF03061">
    <property type="entry name" value="4HBT"/>
    <property type="match status" value="1"/>
</dbReference>
<evidence type="ECO:0000313" key="4">
    <source>
        <dbReference type="EMBL" id="KIO12365.1"/>
    </source>
</evidence>
<dbReference type="GO" id="GO:0047617">
    <property type="term" value="F:fatty acyl-CoA hydrolase activity"/>
    <property type="evidence" value="ECO:0007669"/>
    <property type="project" value="InterPro"/>
</dbReference>
<accession>A0A0C3PEV6</accession>
<organism evidence="4 5">
    <name type="scientific">Pisolithus tinctorius Marx 270</name>
    <dbReference type="NCBI Taxonomy" id="870435"/>
    <lineage>
        <taxon>Eukaryota</taxon>
        <taxon>Fungi</taxon>
        <taxon>Dikarya</taxon>
        <taxon>Basidiomycota</taxon>
        <taxon>Agaricomycotina</taxon>
        <taxon>Agaricomycetes</taxon>
        <taxon>Agaricomycetidae</taxon>
        <taxon>Boletales</taxon>
        <taxon>Sclerodermatineae</taxon>
        <taxon>Pisolithaceae</taxon>
        <taxon>Pisolithus</taxon>
    </lineage>
</organism>
<dbReference type="InterPro" id="IPR003736">
    <property type="entry name" value="PAAI_dom"/>
</dbReference>
<dbReference type="InterPro" id="IPR006683">
    <property type="entry name" value="Thioestr_dom"/>
</dbReference>
<reference evidence="4 5" key="1">
    <citation type="submission" date="2014-04" db="EMBL/GenBank/DDBJ databases">
        <authorList>
            <consortium name="DOE Joint Genome Institute"/>
            <person name="Kuo A."/>
            <person name="Kohler A."/>
            <person name="Costa M.D."/>
            <person name="Nagy L.G."/>
            <person name="Floudas D."/>
            <person name="Copeland A."/>
            <person name="Barry K.W."/>
            <person name="Cichocki N."/>
            <person name="Veneault-Fourrey C."/>
            <person name="LaButti K."/>
            <person name="Lindquist E.A."/>
            <person name="Lipzen A."/>
            <person name="Lundell T."/>
            <person name="Morin E."/>
            <person name="Murat C."/>
            <person name="Sun H."/>
            <person name="Tunlid A."/>
            <person name="Henrissat B."/>
            <person name="Grigoriev I.V."/>
            <person name="Hibbett D.S."/>
            <person name="Martin F."/>
            <person name="Nordberg H.P."/>
            <person name="Cantor M.N."/>
            <person name="Hua S.X."/>
        </authorList>
    </citation>
    <scope>NUCLEOTIDE SEQUENCE [LARGE SCALE GENOMIC DNA]</scope>
    <source>
        <strain evidence="4 5">Marx 270</strain>
    </source>
</reference>
<dbReference type="SUPFAM" id="SSF54637">
    <property type="entry name" value="Thioesterase/thiol ester dehydrase-isomerase"/>
    <property type="match status" value="1"/>
</dbReference>
<gene>
    <name evidence="4" type="ORF">M404DRAFT_993360</name>
</gene>
<dbReference type="PANTHER" id="PTHR21660">
    <property type="entry name" value="THIOESTERASE SUPERFAMILY MEMBER-RELATED"/>
    <property type="match status" value="1"/>
</dbReference>
<dbReference type="Gene3D" id="3.10.129.10">
    <property type="entry name" value="Hotdog Thioesterase"/>
    <property type="match status" value="1"/>
</dbReference>
<protein>
    <recommendedName>
        <fullName evidence="3">Thioesterase domain-containing protein</fullName>
    </recommendedName>
</protein>
<reference evidence="5" key="2">
    <citation type="submission" date="2015-01" db="EMBL/GenBank/DDBJ databases">
        <title>Evolutionary Origins and Diversification of the Mycorrhizal Mutualists.</title>
        <authorList>
            <consortium name="DOE Joint Genome Institute"/>
            <consortium name="Mycorrhizal Genomics Consortium"/>
            <person name="Kohler A."/>
            <person name="Kuo A."/>
            <person name="Nagy L.G."/>
            <person name="Floudas D."/>
            <person name="Copeland A."/>
            <person name="Barry K.W."/>
            <person name="Cichocki N."/>
            <person name="Veneault-Fourrey C."/>
            <person name="LaButti K."/>
            <person name="Lindquist E.A."/>
            <person name="Lipzen A."/>
            <person name="Lundell T."/>
            <person name="Morin E."/>
            <person name="Murat C."/>
            <person name="Riley R."/>
            <person name="Ohm R."/>
            <person name="Sun H."/>
            <person name="Tunlid A."/>
            <person name="Henrissat B."/>
            <person name="Grigoriev I.V."/>
            <person name="Hibbett D.S."/>
            <person name="Martin F."/>
        </authorList>
    </citation>
    <scope>NUCLEOTIDE SEQUENCE [LARGE SCALE GENOMIC DNA]</scope>
    <source>
        <strain evidence="5">Marx 270</strain>
    </source>
</reference>
<dbReference type="OrthoDB" id="2831072at2759"/>
<dbReference type="InterPro" id="IPR029069">
    <property type="entry name" value="HotDog_dom_sf"/>
</dbReference>
<proteinExistence type="inferred from homology"/>
<evidence type="ECO:0000313" key="5">
    <source>
        <dbReference type="Proteomes" id="UP000054217"/>
    </source>
</evidence>
<feature type="domain" description="Thioesterase" evidence="3">
    <location>
        <begin position="86"/>
        <end position="165"/>
    </location>
</feature>
<dbReference type="NCBIfam" id="TIGR00369">
    <property type="entry name" value="unchar_dom_1"/>
    <property type="match status" value="1"/>
</dbReference>
<dbReference type="CDD" id="cd03443">
    <property type="entry name" value="PaaI_thioesterase"/>
    <property type="match status" value="1"/>
</dbReference>